<evidence type="ECO:0000256" key="2">
    <source>
        <dbReference type="ARBA" id="ARBA00022679"/>
    </source>
</evidence>
<feature type="region of interest" description="Disordered" evidence="5">
    <location>
        <begin position="138"/>
        <end position="200"/>
    </location>
</feature>
<dbReference type="GO" id="GO:0032958">
    <property type="term" value="P:inositol phosphate biosynthetic process"/>
    <property type="evidence" value="ECO:0007669"/>
    <property type="project" value="InterPro"/>
</dbReference>
<dbReference type="SUPFAM" id="SSF56104">
    <property type="entry name" value="SAICAR synthase-like"/>
    <property type="match status" value="1"/>
</dbReference>
<dbReference type="InterPro" id="IPR038286">
    <property type="entry name" value="IPK_sf"/>
</dbReference>
<dbReference type="PANTHER" id="PTHR12400">
    <property type="entry name" value="INOSITOL POLYPHOSPHATE KINASE"/>
    <property type="match status" value="1"/>
</dbReference>
<gene>
    <name evidence="6" type="primary">KCS1</name>
    <name evidence="6" type="ORF">MARU1_002362</name>
</gene>
<feature type="region of interest" description="Disordered" evidence="5">
    <location>
        <begin position="1"/>
        <end position="53"/>
    </location>
</feature>
<evidence type="ECO:0000256" key="3">
    <source>
        <dbReference type="ARBA" id="ARBA00022777"/>
    </source>
</evidence>
<feature type="region of interest" description="Disordered" evidence="5">
    <location>
        <begin position="302"/>
        <end position="325"/>
    </location>
</feature>
<comment type="similarity">
    <text evidence="1 4">Belongs to the inositol phosphokinase (IPK) family.</text>
</comment>
<feature type="region of interest" description="Disordered" evidence="5">
    <location>
        <begin position="712"/>
        <end position="737"/>
    </location>
</feature>
<organism evidence="6 7">
    <name type="scientific">Malassezia arunalokei</name>
    <dbReference type="NCBI Taxonomy" id="1514897"/>
    <lineage>
        <taxon>Eukaryota</taxon>
        <taxon>Fungi</taxon>
        <taxon>Dikarya</taxon>
        <taxon>Basidiomycota</taxon>
        <taxon>Ustilaginomycotina</taxon>
        <taxon>Malasseziomycetes</taxon>
        <taxon>Malasseziales</taxon>
        <taxon>Malasseziaceae</taxon>
        <taxon>Malassezia</taxon>
    </lineage>
</organism>
<feature type="region of interest" description="Disordered" evidence="5">
    <location>
        <begin position="387"/>
        <end position="415"/>
    </location>
</feature>
<reference evidence="6 7" key="1">
    <citation type="submission" date="2023-03" db="EMBL/GenBank/DDBJ databases">
        <title>Mating type loci evolution in Malassezia.</title>
        <authorList>
            <person name="Coelho M.A."/>
        </authorList>
    </citation>
    <scope>NUCLEOTIDE SEQUENCE [LARGE SCALE GENOMIC DNA]</scope>
    <source>
        <strain evidence="6 7">CBS 13387</strain>
    </source>
</reference>
<accession>A0AAJ6CN39</accession>
<keyword evidence="7" id="KW-1185">Reference proteome</keyword>
<feature type="compositionally biased region" description="Polar residues" evidence="5">
    <location>
        <begin position="154"/>
        <end position="168"/>
    </location>
</feature>
<dbReference type="PANTHER" id="PTHR12400:SF21">
    <property type="entry name" value="KINASE"/>
    <property type="match status" value="1"/>
</dbReference>
<name>A0AAJ6CN39_9BASI</name>
<feature type="region of interest" description="Disordered" evidence="5">
    <location>
        <begin position="622"/>
        <end position="661"/>
    </location>
</feature>
<feature type="compositionally biased region" description="Polar residues" evidence="5">
    <location>
        <begin position="623"/>
        <end position="650"/>
    </location>
</feature>
<feature type="compositionally biased region" description="Basic and acidic residues" evidence="5">
    <location>
        <begin position="170"/>
        <end position="187"/>
    </location>
</feature>
<dbReference type="AlphaFoldDB" id="A0AAJ6CN39"/>
<feature type="compositionally biased region" description="Basic and acidic residues" evidence="5">
    <location>
        <begin position="712"/>
        <end position="728"/>
    </location>
</feature>
<feature type="region of interest" description="Disordered" evidence="5">
    <location>
        <begin position="91"/>
        <end position="113"/>
    </location>
</feature>
<dbReference type="GO" id="GO:0008440">
    <property type="term" value="F:inositol-1,4,5-trisphosphate 3-kinase activity"/>
    <property type="evidence" value="ECO:0007669"/>
    <property type="project" value="TreeGrafter"/>
</dbReference>
<dbReference type="GO" id="GO:0005634">
    <property type="term" value="C:nucleus"/>
    <property type="evidence" value="ECO:0007669"/>
    <property type="project" value="TreeGrafter"/>
</dbReference>
<dbReference type="EMBL" id="CP119919">
    <property type="protein sequence ID" value="WFD16328.1"/>
    <property type="molecule type" value="Genomic_DNA"/>
</dbReference>
<dbReference type="GO" id="GO:0005737">
    <property type="term" value="C:cytoplasm"/>
    <property type="evidence" value="ECO:0007669"/>
    <property type="project" value="TreeGrafter"/>
</dbReference>
<dbReference type="Gene3D" id="3.30.470.160">
    <property type="entry name" value="Inositol polyphosphate kinase"/>
    <property type="match status" value="1"/>
</dbReference>
<evidence type="ECO:0000256" key="1">
    <source>
        <dbReference type="ARBA" id="ARBA00007374"/>
    </source>
</evidence>
<keyword evidence="2 4" id="KW-0808">Transferase</keyword>
<protein>
    <recommendedName>
        <fullName evidence="4">Kinase</fullName>
        <ecNumber evidence="4">2.7.-.-</ecNumber>
    </recommendedName>
</protein>
<sequence length="824" mass="92788">MLDRRDTRRQNVPPEATSQDTQMLAGVASAPIPENTDLSIDEDGQLSPRVGSGRKAAASLQLFMATQTPQLAPTQLEPVLDPMQDTASREVIEPARGPSPSTTDAPSKPLRPQTLMQHSSDALKRGETATQDVLTYSTMYDNDDDDQSRPTDLYDSNTESSSDGSDTASEQEREAERGPPSDFRKVPEGYGSYANPLTIQSPHLSAEPSVHVPHTVRRHHHHHVQDSSEPPPSVVQLQPFNHQVGGHSHIFQFSRRAVCKPLTSRENQFYEALERDHPDMLAFVPQYLGVLNVTYRHVHREEARNAQAEEEPRRKVFQGQSDNDHEVPEVAIDQNQHIMPDWLVRQSCRGMEEQEILNRQRESMILGKGSTSVNRRLQEQVIREVFRQSKSRSRGKRAESSKSGTEERLAKSWEHDWKERKMPPFTSLDDVDSTWKQSRARSHGDYSSSHEACQAGSTNVRHEQFILLEDLTGGLKAPCVLDLKMGTRQYGLDSTDAKKKSQTSKCNKTTSRTHGVRICGMQMYDARHDKFVFQDKYYGRNVKPHEFTSVLESFFHNGYQVLVHHIPPLVEKLHCLARHACKLVGYRFYASSLLLIYDGDIRRQNTLLQGFEADVLQGVRRPSAQSDANTEHSASFPQTTPRSEASSAITSPPFAPSSVSSTAITLPSPVISEHASPKEDAQPQGRRFWRRGNMNIRIIDFAHCTTGRDFYFPEDHDGRPPQLPEEKSLPISRHSPAHRDKPDAGYLWGLRCLALALQEIWDRERRRRLDAVHAAFEGQQMDSMERSVALLKADIGALHVPGGEIFTELFSPDESGSLAGYIST</sequence>
<evidence type="ECO:0000313" key="6">
    <source>
        <dbReference type="EMBL" id="WFD16328.1"/>
    </source>
</evidence>
<keyword evidence="3 4" id="KW-0418">Kinase</keyword>
<dbReference type="InterPro" id="IPR005522">
    <property type="entry name" value="IPK"/>
</dbReference>
<dbReference type="GO" id="GO:0046854">
    <property type="term" value="P:phosphatidylinositol phosphate biosynthetic process"/>
    <property type="evidence" value="ECO:0007669"/>
    <property type="project" value="TreeGrafter"/>
</dbReference>
<evidence type="ECO:0000256" key="5">
    <source>
        <dbReference type="SAM" id="MobiDB-lite"/>
    </source>
</evidence>
<dbReference type="Proteomes" id="UP001217582">
    <property type="component" value="Chromosome 4"/>
</dbReference>
<dbReference type="GO" id="GO:0000824">
    <property type="term" value="F:inositol-1,4,5,6-tetrakisphosphate 3-kinase activity"/>
    <property type="evidence" value="ECO:0007669"/>
    <property type="project" value="TreeGrafter"/>
</dbReference>
<dbReference type="EC" id="2.7.-.-" evidence="4"/>
<evidence type="ECO:0000256" key="4">
    <source>
        <dbReference type="RuleBase" id="RU363090"/>
    </source>
</evidence>
<dbReference type="Pfam" id="PF03770">
    <property type="entry name" value="IPK"/>
    <property type="match status" value="1"/>
</dbReference>
<proteinExistence type="inferred from homology"/>
<evidence type="ECO:0000313" key="7">
    <source>
        <dbReference type="Proteomes" id="UP001217582"/>
    </source>
</evidence>
<feature type="compositionally biased region" description="Basic and acidic residues" evidence="5">
    <location>
        <begin position="396"/>
        <end position="415"/>
    </location>
</feature>